<feature type="domain" description="Rab-GAP TBC" evidence="4">
    <location>
        <begin position="68"/>
        <end position="322"/>
    </location>
</feature>
<dbReference type="Gene3D" id="1.10.8.1310">
    <property type="match status" value="1"/>
</dbReference>
<evidence type="ECO:0000259" key="4">
    <source>
        <dbReference type="PROSITE" id="PS50086"/>
    </source>
</evidence>
<dbReference type="PANTHER" id="PTHR20913:SF7">
    <property type="entry name" value="RE60063P"/>
    <property type="match status" value="1"/>
</dbReference>
<dbReference type="GO" id="GO:0005096">
    <property type="term" value="F:GTPase activator activity"/>
    <property type="evidence" value="ECO:0007669"/>
    <property type="project" value="UniProtKB-KW"/>
</dbReference>
<dbReference type="EMBL" id="CP034456">
    <property type="protein sequence ID" value="QBM85830.1"/>
    <property type="molecule type" value="Genomic_DNA"/>
</dbReference>
<keyword evidence="6" id="KW-1185">Reference proteome</keyword>
<keyword evidence="1" id="KW-0343">GTPase activation</keyword>
<dbReference type="Pfam" id="PF00566">
    <property type="entry name" value="RabGAP-TBC"/>
    <property type="match status" value="1"/>
</dbReference>
<sequence>MPVSSLEFLLVDAIKEPSPDTDTGSLFEDELKDRLEKPNFTSKTDDSQEAESQKEIDFYESLGQLRYLSDGTARADHWADLLGLTGNEEASLRSDLSDDTSNAFPQKFTEKRGFLSNFDGVNHPDQILFSVNDLPPHKDEAQVMLDVKRLFTVASHYNTFNLVGNSSYTTILSSEDIEALRKRLYCLIVRVLRTYPALNYYQGYHDVASIVLLVCNDRNEISDEKAFCILEALTLNHLRDYMILDIALTINHLKLIPLIVEQMSPDLFGLIKHTNNTFSATGGTYYDYKFLPALLSVLTLFSHDLSNMNLLMLVWDFIIGHGSVAACAYIYAAMLRYYETNIFGSLGLDENLDFEDVDLDLAHSLLSPAKLFSEISENQLTEILEHAARLIQTFSVQNLNSEEPFATWFEEFNNNSVILTTSRLTTIPFAAQDVLALPSPEELHRLLDLQESQQRAESAHEATMLQDAFDRIDSLSTSIDSAFADEESSRLTLGSSLMSLKAASSSLNNTLIHSSSNLIKKIVSLESTGSNDGSRPHGKRHISTYKLSLTIGFVGVLLHFLLKQSLLGGLLRFPPRAAFHAAARHMRSVGGANLVRFTDGICASVNHLKEYGPVRELAEITQVGLGSMKKSIYTLGLQQ</sequence>
<organism evidence="5 6">
    <name type="scientific">Metschnikowia aff. pulcherrima</name>
    <dbReference type="NCBI Taxonomy" id="2163413"/>
    <lineage>
        <taxon>Eukaryota</taxon>
        <taxon>Fungi</taxon>
        <taxon>Dikarya</taxon>
        <taxon>Ascomycota</taxon>
        <taxon>Saccharomycotina</taxon>
        <taxon>Pichiomycetes</taxon>
        <taxon>Metschnikowiaceae</taxon>
        <taxon>Metschnikowia</taxon>
    </lineage>
</organism>
<dbReference type="PROSITE" id="PS50086">
    <property type="entry name" value="TBC_RABGAP"/>
    <property type="match status" value="1"/>
</dbReference>
<accession>A0A4P6XEV8</accession>
<dbReference type="GO" id="GO:0006888">
    <property type="term" value="P:endoplasmic reticulum to Golgi vesicle-mediated transport"/>
    <property type="evidence" value="ECO:0007669"/>
    <property type="project" value="TreeGrafter"/>
</dbReference>
<evidence type="ECO:0000313" key="5">
    <source>
        <dbReference type="EMBL" id="QBM85830.1"/>
    </source>
</evidence>
<evidence type="ECO:0000256" key="2">
    <source>
        <dbReference type="SAM" id="MobiDB-lite"/>
    </source>
</evidence>
<reference evidence="6" key="1">
    <citation type="submission" date="2019-03" db="EMBL/GenBank/DDBJ databases">
        <title>Snf2 controls pulcherriminic acid biosynthesis and connects pigmentation and antifungal activity of the yeast Metschnikowia pulcherrima.</title>
        <authorList>
            <person name="Gore-Lloyd D."/>
            <person name="Sumann I."/>
            <person name="Brachmann A.O."/>
            <person name="Schneeberger K."/>
            <person name="Ortiz-Merino R.A."/>
            <person name="Moreno-Beltran M."/>
            <person name="Schlaefli M."/>
            <person name="Kirner P."/>
            <person name="Santos Kron A."/>
            <person name="Wolfe K.H."/>
            <person name="Piel J."/>
            <person name="Ahrens C.H."/>
            <person name="Henk D."/>
            <person name="Freimoser F.M."/>
        </authorList>
    </citation>
    <scope>NUCLEOTIDE SEQUENCE [LARGE SCALE GENOMIC DNA]</scope>
    <source>
        <strain evidence="6">APC 1.2</strain>
    </source>
</reference>
<name>A0A4P6XEV8_9ASCO</name>
<dbReference type="SUPFAM" id="SSF47923">
    <property type="entry name" value="Ypt/Rab-GAP domain of gyp1p"/>
    <property type="match status" value="1"/>
</dbReference>
<dbReference type="Gene3D" id="1.10.472.80">
    <property type="entry name" value="Ypt/Rab-GAP domain of gyp1p, domain 3"/>
    <property type="match status" value="1"/>
</dbReference>
<dbReference type="Proteomes" id="UP000292447">
    <property type="component" value="Chromosome I"/>
</dbReference>
<evidence type="ECO:0000256" key="1">
    <source>
        <dbReference type="ARBA" id="ARBA00022468"/>
    </source>
</evidence>
<dbReference type="AlphaFoldDB" id="A0A4P6XEV8"/>
<dbReference type="InterPro" id="IPR035969">
    <property type="entry name" value="Rab-GAP_TBC_sf"/>
</dbReference>
<dbReference type="GO" id="GO:0005789">
    <property type="term" value="C:endoplasmic reticulum membrane"/>
    <property type="evidence" value="ECO:0007669"/>
    <property type="project" value="TreeGrafter"/>
</dbReference>
<feature type="transmembrane region" description="Helical" evidence="3">
    <location>
        <begin position="544"/>
        <end position="562"/>
    </location>
</feature>
<evidence type="ECO:0000256" key="3">
    <source>
        <dbReference type="SAM" id="Phobius"/>
    </source>
</evidence>
<dbReference type="PANTHER" id="PTHR20913">
    <property type="entry name" value="TBC1 DOMAIN FAMILY MEMBER 20/GTPASE"/>
    <property type="match status" value="1"/>
</dbReference>
<dbReference type="STRING" id="2163413.A0A4P6XEV8"/>
<dbReference type="InterPro" id="IPR045913">
    <property type="entry name" value="TBC20/Gyp8-like"/>
</dbReference>
<feature type="transmembrane region" description="Helical" evidence="3">
    <location>
        <begin position="310"/>
        <end position="332"/>
    </location>
</feature>
<evidence type="ECO:0000313" key="6">
    <source>
        <dbReference type="Proteomes" id="UP000292447"/>
    </source>
</evidence>
<dbReference type="SMART" id="SM00164">
    <property type="entry name" value="TBC"/>
    <property type="match status" value="1"/>
</dbReference>
<protein>
    <submittedName>
        <fullName evidence="5">Rab-GTPase-TBC domain-containing protein</fullName>
    </submittedName>
</protein>
<feature type="region of interest" description="Disordered" evidence="2">
    <location>
        <begin position="32"/>
        <end position="52"/>
    </location>
</feature>
<proteinExistence type="predicted"/>
<gene>
    <name evidence="5" type="primary">MPUL0A04580</name>
    <name evidence="5" type="ORF">METSCH_A04580</name>
</gene>
<keyword evidence="3" id="KW-0472">Membrane</keyword>
<keyword evidence="3" id="KW-0812">Transmembrane</keyword>
<dbReference type="InterPro" id="IPR000195">
    <property type="entry name" value="Rab-GAP-TBC_dom"/>
</dbReference>
<keyword evidence="3" id="KW-1133">Transmembrane helix</keyword>